<feature type="chain" id="PRO_5046824188" description="Curli production assembly/transport component CsgG" evidence="2">
    <location>
        <begin position="27"/>
        <end position="288"/>
    </location>
</feature>
<evidence type="ECO:0000256" key="2">
    <source>
        <dbReference type="SAM" id="SignalP"/>
    </source>
</evidence>
<dbReference type="RefSeq" id="WP_248938256.1">
    <property type="nucleotide sequence ID" value="NZ_JAKIKS010000001.1"/>
</dbReference>
<name>A0ABT0L5L3_9GAMM</name>
<keyword evidence="2" id="KW-0732">Signal</keyword>
<feature type="compositionally biased region" description="Gly residues" evidence="1">
    <location>
        <begin position="246"/>
        <end position="260"/>
    </location>
</feature>
<evidence type="ECO:0000313" key="3">
    <source>
        <dbReference type="EMBL" id="MCL1122977.1"/>
    </source>
</evidence>
<protein>
    <recommendedName>
        <fullName evidence="5">Curli production assembly/transport component CsgG</fullName>
    </recommendedName>
</protein>
<comment type="caution">
    <text evidence="3">The sequence shown here is derived from an EMBL/GenBank/DDBJ whole genome shotgun (WGS) entry which is preliminary data.</text>
</comment>
<dbReference type="EMBL" id="JAKIKS010000001">
    <property type="protein sequence ID" value="MCL1122977.1"/>
    <property type="molecule type" value="Genomic_DNA"/>
</dbReference>
<evidence type="ECO:0000256" key="1">
    <source>
        <dbReference type="SAM" id="MobiDB-lite"/>
    </source>
</evidence>
<dbReference type="Proteomes" id="UP001203423">
    <property type="component" value="Unassembled WGS sequence"/>
</dbReference>
<feature type="region of interest" description="Disordered" evidence="1">
    <location>
        <begin position="239"/>
        <end position="262"/>
    </location>
</feature>
<keyword evidence="4" id="KW-1185">Reference proteome</keyword>
<sequence length="288" mass="31603">MLKLSLLFKGLSLFLMMFITSNLAYATEEELTDNDKVAEITLECTTEVCSIDLEITKFLIFTSYLKNQDVMFYLQSDAAIIDSKLLSTFISENFPIEASKDNLKDNDELNDSVNSFLKQSTRKTRLSKYARAMYELKSYVNNMANVNDFPEMEIVVTQGLIDSNNRAKQLVTGALLAIPTGRIASLMATLGKGLTEKFLLESMTAMYLADLISNNLKSDTLEVGDIMVISKGKMKIVKKGSSNNTGSGGGSGNEGGGHRSGGMDLLGDTPVRVCTGILGSMSCYWIYL</sequence>
<feature type="signal peptide" evidence="2">
    <location>
        <begin position="1"/>
        <end position="26"/>
    </location>
</feature>
<reference evidence="3 4" key="1">
    <citation type="submission" date="2022-01" db="EMBL/GenBank/DDBJ databases">
        <title>Whole genome-based taxonomy of the Shewanellaceae.</title>
        <authorList>
            <person name="Martin-Rodriguez A.J."/>
        </authorList>
    </citation>
    <scope>NUCLEOTIDE SEQUENCE [LARGE SCALE GENOMIC DNA]</scope>
    <source>
        <strain evidence="3 4">DSM 17177</strain>
    </source>
</reference>
<evidence type="ECO:0008006" key="5">
    <source>
        <dbReference type="Google" id="ProtNLM"/>
    </source>
</evidence>
<evidence type="ECO:0000313" key="4">
    <source>
        <dbReference type="Proteomes" id="UP001203423"/>
    </source>
</evidence>
<accession>A0ABT0L5L3</accession>
<gene>
    <name evidence="3" type="ORF">L2764_00390</name>
</gene>
<organism evidence="3 4">
    <name type="scientific">Shewanella surugensis</name>
    <dbReference type="NCBI Taxonomy" id="212020"/>
    <lineage>
        <taxon>Bacteria</taxon>
        <taxon>Pseudomonadati</taxon>
        <taxon>Pseudomonadota</taxon>
        <taxon>Gammaproteobacteria</taxon>
        <taxon>Alteromonadales</taxon>
        <taxon>Shewanellaceae</taxon>
        <taxon>Shewanella</taxon>
    </lineage>
</organism>
<proteinExistence type="predicted"/>